<reference evidence="3 4" key="1">
    <citation type="submission" date="2020-04" db="EMBL/GenBank/DDBJ databases">
        <title>Plant Genome Project.</title>
        <authorList>
            <person name="Zhang R.-G."/>
        </authorList>
    </citation>
    <scope>NUCLEOTIDE SEQUENCE [LARGE SCALE GENOMIC DNA]</scope>
    <source>
        <strain evidence="3">YNK0</strain>
        <tissue evidence="3">Leaf</tissue>
    </source>
</reference>
<gene>
    <name evidence="3" type="ORF">HHK36_003471</name>
</gene>
<protein>
    <recommendedName>
        <fullName evidence="2">C2H2-type domain-containing protein</fullName>
    </recommendedName>
</protein>
<proteinExistence type="predicted"/>
<dbReference type="PANTHER" id="PTHR31681:SF39">
    <property type="entry name" value="OS01G0785900 PROTEIN"/>
    <property type="match status" value="1"/>
</dbReference>
<dbReference type="Proteomes" id="UP000655225">
    <property type="component" value="Unassembled WGS sequence"/>
</dbReference>
<dbReference type="EMBL" id="JABCRI010000002">
    <property type="protein sequence ID" value="KAF8410934.1"/>
    <property type="molecule type" value="Genomic_DNA"/>
</dbReference>
<name>A0A834ZNS9_TETSI</name>
<dbReference type="PANTHER" id="PTHR31681">
    <property type="entry name" value="C2H2-LIKE ZINC FINGER PROTEIN"/>
    <property type="match status" value="1"/>
</dbReference>
<evidence type="ECO:0000259" key="2">
    <source>
        <dbReference type="PROSITE" id="PS00028"/>
    </source>
</evidence>
<dbReference type="FunFam" id="3.90.228.10:FF:000015">
    <property type="entry name" value="C2H2-like zinc finger protein"/>
    <property type="match status" value="1"/>
</dbReference>
<evidence type="ECO:0000313" key="4">
    <source>
        <dbReference type="Proteomes" id="UP000655225"/>
    </source>
</evidence>
<organism evidence="3 4">
    <name type="scientific">Tetracentron sinense</name>
    <name type="common">Spur-leaf</name>
    <dbReference type="NCBI Taxonomy" id="13715"/>
    <lineage>
        <taxon>Eukaryota</taxon>
        <taxon>Viridiplantae</taxon>
        <taxon>Streptophyta</taxon>
        <taxon>Embryophyta</taxon>
        <taxon>Tracheophyta</taxon>
        <taxon>Spermatophyta</taxon>
        <taxon>Magnoliopsida</taxon>
        <taxon>Trochodendrales</taxon>
        <taxon>Trochodendraceae</taxon>
        <taxon>Tetracentron</taxon>
    </lineage>
</organism>
<comment type="caution">
    <text evidence="3">The sequence shown here is derived from an EMBL/GenBank/DDBJ whole genome shotgun (WGS) entry which is preliminary data.</text>
</comment>
<evidence type="ECO:0000313" key="3">
    <source>
        <dbReference type="EMBL" id="KAF8410934.1"/>
    </source>
</evidence>
<sequence>MAMESDVLMKIVTRSLHCKPEPSEVHDPKARRHLSPILTRKTGRSGCSRSIANLKDVIHGSKRHLEKPPSCSPRSIGSNEFLNPITHEVILSNSRCELKITGFGGFQEGASGGGGGNGSTFVGTLTPGTPGPGGHYPSLRSSATVRKSHGFLSEREGSGYGASAISGGNGIPANPRASLEADSHGSTVACPKCGEKFGKWEAVESHHLSNHAVPVITISKLLITLVKLMKSEVFSVSSGPSQSYVLLLLISFTELIEGDSSRKIVEIICRTSWLKSENNCGRIERVLKVHNMQKTLARFEEYREIVKIKASRLPKKHPRCLADGNELLRFYGTTVACSLGINGSSSLCISDKCSVCRIIRNGFSTKNELKGGIGVFTTSTSGRAFESDEVYEENPSARKALIVCRVIAGRVHRPMENFQELAGQSGFDSVAGKVGLYSNIEELYLLNPRALLPCFVVICKP</sequence>
<dbReference type="InterPro" id="IPR013087">
    <property type="entry name" value="Znf_C2H2_type"/>
</dbReference>
<dbReference type="Gene3D" id="3.90.228.10">
    <property type="match status" value="1"/>
</dbReference>
<dbReference type="SUPFAM" id="SSF56399">
    <property type="entry name" value="ADP-ribosylation"/>
    <property type="match status" value="1"/>
</dbReference>
<feature type="compositionally biased region" description="Low complexity" evidence="1">
    <location>
        <begin position="119"/>
        <end position="128"/>
    </location>
</feature>
<dbReference type="OMA" id="CEMELIS"/>
<accession>A0A834ZNS9</accession>
<feature type="domain" description="C2H2-type" evidence="2">
    <location>
        <begin position="190"/>
        <end position="211"/>
    </location>
</feature>
<keyword evidence="4" id="KW-1185">Reference proteome</keyword>
<feature type="region of interest" description="Disordered" evidence="1">
    <location>
        <begin position="114"/>
        <end position="140"/>
    </location>
</feature>
<dbReference type="OrthoDB" id="9514740at2759"/>
<dbReference type="AlphaFoldDB" id="A0A834ZNS9"/>
<dbReference type="PROSITE" id="PS00028">
    <property type="entry name" value="ZINC_FINGER_C2H2_1"/>
    <property type="match status" value="1"/>
</dbReference>
<evidence type="ECO:0000256" key="1">
    <source>
        <dbReference type="SAM" id="MobiDB-lite"/>
    </source>
</evidence>